<keyword evidence="4" id="KW-1185">Reference proteome</keyword>
<evidence type="ECO:0000313" key="3">
    <source>
        <dbReference type="Ensembl" id="ENSKMAP00000004419.1"/>
    </source>
</evidence>
<dbReference type="InterPro" id="IPR036388">
    <property type="entry name" value="WH-like_DNA-bd_sf"/>
</dbReference>
<feature type="region of interest" description="Disordered" evidence="1">
    <location>
        <begin position="68"/>
        <end position="87"/>
    </location>
</feature>
<dbReference type="Proteomes" id="UP000264800">
    <property type="component" value="Unplaced"/>
</dbReference>
<dbReference type="AlphaFoldDB" id="A0A3Q3A0Z3"/>
<name>A0A3Q3A0Z3_KRYMA</name>
<accession>A0A3Q3A0Z3</accession>
<evidence type="ECO:0000256" key="1">
    <source>
        <dbReference type="SAM" id="MobiDB-lite"/>
    </source>
</evidence>
<dbReference type="Gene3D" id="1.10.10.10">
    <property type="entry name" value="Winged helix-like DNA-binding domain superfamily/Winged helix DNA-binding domain"/>
    <property type="match status" value="1"/>
</dbReference>
<protein>
    <recommendedName>
        <fullName evidence="2">Sleeping Beauty transposase HTH domain-containing protein</fullName>
    </recommendedName>
</protein>
<reference evidence="3" key="1">
    <citation type="submission" date="2025-08" db="UniProtKB">
        <authorList>
            <consortium name="Ensembl"/>
        </authorList>
    </citation>
    <scope>IDENTIFICATION</scope>
</reference>
<dbReference type="InterPro" id="IPR009057">
    <property type="entry name" value="Homeodomain-like_sf"/>
</dbReference>
<proteinExistence type="predicted"/>
<evidence type="ECO:0000313" key="4">
    <source>
        <dbReference type="Proteomes" id="UP000264800"/>
    </source>
</evidence>
<feature type="domain" description="Sleeping Beauty transposase HTH" evidence="2">
    <location>
        <begin position="5"/>
        <end position="51"/>
    </location>
</feature>
<sequence length="87" mass="9821">MPCRKYISNDLREADVAAHQSGEGFKTISKQFGVHYFTLRKILHKWKTLKTAASFLRSGCLSKFTPRSNCGQRNSRPHLKAVKGVGQ</sequence>
<dbReference type="OMA" id="TISKQFG"/>
<dbReference type="InterPro" id="IPR057667">
    <property type="entry name" value="HTH_SB"/>
</dbReference>
<dbReference type="Pfam" id="PF25787">
    <property type="entry name" value="HTH_SB"/>
    <property type="match status" value="1"/>
</dbReference>
<dbReference type="SUPFAM" id="SSF46689">
    <property type="entry name" value="Homeodomain-like"/>
    <property type="match status" value="1"/>
</dbReference>
<dbReference type="Ensembl" id="ENSKMAT00000004503.1">
    <property type="protein sequence ID" value="ENSKMAP00000004419.1"/>
    <property type="gene ID" value="ENSKMAG00000003382.1"/>
</dbReference>
<evidence type="ECO:0000259" key="2">
    <source>
        <dbReference type="Pfam" id="PF25787"/>
    </source>
</evidence>
<organism evidence="3 4">
    <name type="scientific">Kryptolebias marmoratus</name>
    <name type="common">Mangrove killifish</name>
    <name type="synonym">Rivulus marmoratus</name>
    <dbReference type="NCBI Taxonomy" id="37003"/>
    <lineage>
        <taxon>Eukaryota</taxon>
        <taxon>Metazoa</taxon>
        <taxon>Chordata</taxon>
        <taxon>Craniata</taxon>
        <taxon>Vertebrata</taxon>
        <taxon>Euteleostomi</taxon>
        <taxon>Actinopterygii</taxon>
        <taxon>Neopterygii</taxon>
        <taxon>Teleostei</taxon>
        <taxon>Neoteleostei</taxon>
        <taxon>Acanthomorphata</taxon>
        <taxon>Ovalentaria</taxon>
        <taxon>Atherinomorphae</taxon>
        <taxon>Cyprinodontiformes</taxon>
        <taxon>Rivulidae</taxon>
        <taxon>Kryptolebias</taxon>
    </lineage>
</organism>
<dbReference type="GeneTree" id="ENSGT00970000193614"/>
<reference evidence="3" key="2">
    <citation type="submission" date="2025-09" db="UniProtKB">
        <authorList>
            <consortium name="Ensembl"/>
        </authorList>
    </citation>
    <scope>IDENTIFICATION</scope>
</reference>